<dbReference type="Proteomes" id="UP001159363">
    <property type="component" value="Chromosome 1"/>
</dbReference>
<sequence length="177" mass="20669">MIHCEATKWKAILQRILDTTLFLISRGLALQGETTQIGDFHIGNFLRIMELIGKYDDVTREHLAKVKENQLKDQSMRGQAHYLSWYSQNEFISLCGEKLLKTILNQRGRGNFYILIDDATLNISHQEQNFFNQDYLKKNEFAIFSPFRAHSLNRVVVNAAKLNHDVLTFFGNIEHFY</sequence>
<proteinExistence type="predicted"/>
<accession>A0ABQ9II12</accession>
<gene>
    <name evidence="1" type="ORF">PR048_001148</name>
</gene>
<reference evidence="1 2" key="1">
    <citation type="submission" date="2023-02" db="EMBL/GenBank/DDBJ databases">
        <title>LHISI_Scaffold_Assembly.</title>
        <authorList>
            <person name="Stuart O.P."/>
            <person name="Cleave R."/>
            <person name="Magrath M.J.L."/>
            <person name="Mikheyev A.S."/>
        </authorList>
    </citation>
    <scope>NUCLEOTIDE SEQUENCE [LARGE SCALE GENOMIC DNA]</scope>
    <source>
        <strain evidence="1">Daus_M_001</strain>
        <tissue evidence="1">Leg muscle</tissue>
    </source>
</reference>
<name>A0ABQ9II12_9NEOP</name>
<comment type="caution">
    <text evidence="1">The sequence shown here is derived from an EMBL/GenBank/DDBJ whole genome shotgun (WGS) entry which is preliminary data.</text>
</comment>
<evidence type="ECO:0000313" key="2">
    <source>
        <dbReference type="Proteomes" id="UP001159363"/>
    </source>
</evidence>
<dbReference type="PANTHER" id="PTHR45749">
    <property type="match status" value="1"/>
</dbReference>
<dbReference type="PANTHER" id="PTHR45749:SF33">
    <property type="entry name" value="ZINC FINGER MYM-TYPE PROTEIN 1"/>
    <property type="match status" value="1"/>
</dbReference>
<evidence type="ECO:0000313" key="1">
    <source>
        <dbReference type="EMBL" id="KAJ8895810.1"/>
    </source>
</evidence>
<dbReference type="EMBL" id="JARBHB010000001">
    <property type="protein sequence ID" value="KAJ8895810.1"/>
    <property type="molecule type" value="Genomic_DNA"/>
</dbReference>
<protein>
    <submittedName>
        <fullName evidence="1">Uncharacterized protein</fullName>
    </submittedName>
</protein>
<organism evidence="1 2">
    <name type="scientific">Dryococelus australis</name>
    <dbReference type="NCBI Taxonomy" id="614101"/>
    <lineage>
        <taxon>Eukaryota</taxon>
        <taxon>Metazoa</taxon>
        <taxon>Ecdysozoa</taxon>
        <taxon>Arthropoda</taxon>
        <taxon>Hexapoda</taxon>
        <taxon>Insecta</taxon>
        <taxon>Pterygota</taxon>
        <taxon>Neoptera</taxon>
        <taxon>Polyneoptera</taxon>
        <taxon>Phasmatodea</taxon>
        <taxon>Verophasmatodea</taxon>
        <taxon>Anareolatae</taxon>
        <taxon>Phasmatidae</taxon>
        <taxon>Eurycanthinae</taxon>
        <taxon>Dryococelus</taxon>
    </lineage>
</organism>
<keyword evidence="2" id="KW-1185">Reference proteome</keyword>